<dbReference type="Pfam" id="PF24570">
    <property type="entry name" value="BACK_BPM_SPOP"/>
    <property type="match status" value="1"/>
</dbReference>
<feature type="domain" description="BTB" evidence="3">
    <location>
        <begin position="178"/>
        <end position="245"/>
    </location>
</feature>
<feature type="domain" description="MATH" evidence="4">
    <location>
        <begin position="15"/>
        <end position="140"/>
    </location>
</feature>
<evidence type="ECO:0000256" key="2">
    <source>
        <dbReference type="ARBA" id="ARBA00010846"/>
    </source>
</evidence>
<gene>
    <name evidence="5" type="ORF">URODEC1_LOCUS62976</name>
</gene>
<dbReference type="Gene3D" id="3.30.710.10">
    <property type="entry name" value="Potassium Channel Kv1.1, Chain A"/>
    <property type="match status" value="1"/>
</dbReference>
<dbReference type="CDD" id="cd18280">
    <property type="entry name" value="BTB_POZ_BPM_plant"/>
    <property type="match status" value="1"/>
</dbReference>
<evidence type="ECO:0000259" key="3">
    <source>
        <dbReference type="PROSITE" id="PS50097"/>
    </source>
</evidence>
<evidence type="ECO:0000259" key="4">
    <source>
        <dbReference type="PROSITE" id="PS50144"/>
    </source>
</evidence>
<dbReference type="InterPro" id="IPR002083">
    <property type="entry name" value="MATH/TRAF_dom"/>
</dbReference>
<organism evidence="5 6">
    <name type="scientific">Urochloa decumbens</name>
    <dbReference type="NCBI Taxonomy" id="240449"/>
    <lineage>
        <taxon>Eukaryota</taxon>
        <taxon>Viridiplantae</taxon>
        <taxon>Streptophyta</taxon>
        <taxon>Embryophyta</taxon>
        <taxon>Tracheophyta</taxon>
        <taxon>Spermatophyta</taxon>
        <taxon>Magnoliopsida</taxon>
        <taxon>Liliopsida</taxon>
        <taxon>Poales</taxon>
        <taxon>Poaceae</taxon>
        <taxon>PACMAD clade</taxon>
        <taxon>Panicoideae</taxon>
        <taxon>Panicodae</taxon>
        <taxon>Paniceae</taxon>
        <taxon>Melinidinae</taxon>
        <taxon>Urochloa</taxon>
    </lineage>
</organism>
<dbReference type="SMART" id="SM00225">
    <property type="entry name" value="BTB"/>
    <property type="match status" value="1"/>
</dbReference>
<dbReference type="EMBL" id="OZ075135">
    <property type="protein sequence ID" value="CAL4996567.1"/>
    <property type="molecule type" value="Genomic_DNA"/>
</dbReference>
<dbReference type="Gene3D" id="2.60.210.10">
    <property type="entry name" value="Apoptosis, Tumor Necrosis Factor Receptor Associated Protein 2, Chain A"/>
    <property type="match status" value="1"/>
</dbReference>
<dbReference type="InterPro" id="IPR000210">
    <property type="entry name" value="BTB/POZ_dom"/>
</dbReference>
<dbReference type="InterPro" id="IPR045005">
    <property type="entry name" value="BPM1-6"/>
</dbReference>
<comment type="similarity">
    <text evidence="2">Belongs to the Tdpoz family.</text>
</comment>
<dbReference type="PROSITE" id="PS50144">
    <property type="entry name" value="MATH"/>
    <property type="match status" value="1"/>
</dbReference>
<dbReference type="PANTHER" id="PTHR26379:SF438">
    <property type="entry name" value="OS08G0128700 PROTEIN"/>
    <property type="match status" value="1"/>
</dbReference>
<name>A0ABC9BBQ1_9POAL</name>
<dbReference type="CDD" id="cd00121">
    <property type="entry name" value="MATH"/>
    <property type="match status" value="1"/>
</dbReference>
<dbReference type="SUPFAM" id="SSF49599">
    <property type="entry name" value="TRAF domain-like"/>
    <property type="match status" value="1"/>
</dbReference>
<comment type="pathway">
    <text evidence="1">Protein modification; protein ubiquitination.</text>
</comment>
<accession>A0ABC9BBQ1</accession>
<protein>
    <submittedName>
        <fullName evidence="5">Uncharacterized protein</fullName>
    </submittedName>
</protein>
<dbReference type="InterPro" id="IPR056423">
    <property type="entry name" value="BACK_BPM_SPOP"/>
</dbReference>
<keyword evidence="6" id="KW-1185">Reference proteome</keyword>
<reference evidence="6" key="1">
    <citation type="submission" date="2024-06" db="EMBL/GenBank/DDBJ databases">
        <authorList>
            <person name="Ryan C."/>
        </authorList>
    </citation>
    <scope>NUCLEOTIDE SEQUENCE [LARGE SCALE GENOMIC DNA]</scope>
</reference>
<dbReference type="PANTHER" id="PTHR26379">
    <property type="entry name" value="BTB/POZ AND MATH DOMAIN-CONTAINING PROTEIN 1"/>
    <property type="match status" value="1"/>
</dbReference>
<sequence>MARQTNSVSVVEKAYGTHQFKVIGYNQNIYNFPIRSGTFNIGGYDWRLVYYPRTRSLDEIDNDDYIEVDLELLSKAEVRVMVDLFFINQITNLPHSVACTNEPMKLTRKSVWATCDLMKMSELESSGYGRDNSIIIRCDLTVILLPDVPETKSMYEIEVPPPEMAQQFGMLLEDMTSSDVTFEVGGKSFHAHRLVLATRSPVFKAQLFGSMRDTRMESLVICEMETEVFKVLLHYIYNESLPSMDHGADRANKHEMLCHLLEAADRYAIERLKVICESMLLLDLDVENVAMTLALAEHQHCKQLTNACLEFMEPPEKMEAVVATDGYNQLKRDHPALLFKVWESSVRRRSSKETRTDARMA</sequence>
<dbReference type="Pfam" id="PF22486">
    <property type="entry name" value="MATH_2"/>
    <property type="match status" value="1"/>
</dbReference>
<dbReference type="AlphaFoldDB" id="A0ABC9BBQ1"/>
<evidence type="ECO:0000313" key="6">
    <source>
        <dbReference type="Proteomes" id="UP001497457"/>
    </source>
</evidence>
<dbReference type="SUPFAM" id="SSF54695">
    <property type="entry name" value="POZ domain"/>
    <property type="match status" value="1"/>
</dbReference>
<dbReference type="Gene3D" id="1.25.40.420">
    <property type="match status" value="1"/>
</dbReference>
<reference evidence="5 6" key="2">
    <citation type="submission" date="2024-10" db="EMBL/GenBank/DDBJ databases">
        <authorList>
            <person name="Ryan C."/>
        </authorList>
    </citation>
    <scope>NUCLEOTIDE SEQUENCE [LARGE SCALE GENOMIC DNA]</scope>
</reference>
<dbReference type="Pfam" id="PF00651">
    <property type="entry name" value="BTB"/>
    <property type="match status" value="1"/>
</dbReference>
<dbReference type="InterPro" id="IPR008974">
    <property type="entry name" value="TRAF-like"/>
</dbReference>
<proteinExistence type="inferred from homology"/>
<dbReference type="Proteomes" id="UP001497457">
    <property type="component" value="Chromosome 25rd"/>
</dbReference>
<evidence type="ECO:0000256" key="1">
    <source>
        <dbReference type="ARBA" id="ARBA00004906"/>
    </source>
</evidence>
<dbReference type="PROSITE" id="PS50097">
    <property type="entry name" value="BTB"/>
    <property type="match status" value="1"/>
</dbReference>
<evidence type="ECO:0000313" key="5">
    <source>
        <dbReference type="EMBL" id="CAL4996567.1"/>
    </source>
</evidence>
<dbReference type="InterPro" id="IPR011333">
    <property type="entry name" value="SKP1/BTB/POZ_sf"/>
</dbReference>